<evidence type="ECO:0008006" key="3">
    <source>
        <dbReference type="Google" id="ProtNLM"/>
    </source>
</evidence>
<evidence type="ECO:0000313" key="1">
    <source>
        <dbReference type="EMBL" id="VEE05334.1"/>
    </source>
</evidence>
<protein>
    <recommendedName>
        <fullName evidence="3">DUF3828 domain-containing protein</fullName>
    </recommendedName>
</protein>
<dbReference type="KEGG" id="cgle:NCTC11432_00914"/>
<dbReference type="GeneID" id="93021930"/>
<dbReference type="EMBL" id="LR134289">
    <property type="protein sequence ID" value="VEE05334.1"/>
    <property type="molecule type" value="Genomic_DNA"/>
</dbReference>
<reference evidence="1 2" key="1">
    <citation type="submission" date="2018-12" db="EMBL/GenBank/DDBJ databases">
        <authorList>
            <consortium name="Pathogen Informatics"/>
        </authorList>
    </citation>
    <scope>NUCLEOTIDE SEQUENCE [LARGE SCALE GENOMIC DNA]</scope>
    <source>
        <strain evidence="1 2">NCTC11432</strain>
    </source>
</reference>
<name>A0A448AYL5_CHRGE</name>
<proteinExistence type="predicted"/>
<dbReference type="PROSITE" id="PS51257">
    <property type="entry name" value="PROKAR_LIPOPROTEIN"/>
    <property type="match status" value="1"/>
</dbReference>
<organism evidence="1 2">
    <name type="scientific">Chryseobacterium gleum</name>
    <name type="common">Flavobacterium gleum</name>
    <dbReference type="NCBI Taxonomy" id="250"/>
    <lineage>
        <taxon>Bacteria</taxon>
        <taxon>Pseudomonadati</taxon>
        <taxon>Bacteroidota</taxon>
        <taxon>Flavobacteriia</taxon>
        <taxon>Flavobacteriales</taxon>
        <taxon>Weeksellaceae</taxon>
        <taxon>Chryseobacterium group</taxon>
        <taxon>Chryseobacterium</taxon>
    </lineage>
</organism>
<accession>A0A448AYL5</accession>
<dbReference type="STRING" id="525257.HMPREF0204_13563"/>
<evidence type="ECO:0000313" key="2">
    <source>
        <dbReference type="Proteomes" id="UP000279227"/>
    </source>
</evidence>
<gene>
    <name evidence="1" type="ORF">NCTC11432_00914</name>
</gene>
<dbReference type="Proteomes" id="UP000279227">
    <property type="component" value="Chromosome"/>
</dbReference>
<dbReference type="RefSeq" id="WP_002979184.1">
    <property type="nucleotide sequence ID" value="NZ_CP068486.1"/>
</dbReference>
<sequence length="181" mass="20396">MKKLFLLSGIFLLFASCKKNEAHCSLSSDAAINAKINELYTTYEKSNEAIYNQPIPEDLFSDDLKKVLEEAINTSKADIEKVKNSDHPDEKPLIFEGALFSSLYEGFTDYKTKSARIKNTTAEVPVAFEYNLASPKVAWTDTIHLTNTGKEWKIDNITFDTIGNSGDLKARLKEFVKSTRQ</sequence>
<dbReference type="AlphaFoldDB" id="A0A448AYL5"/>
<dbReference type="OrthoDB" id="759561at2"/>